<reference evidence="2" key="1">
    <citation type="journal article" date="2019" name="Int. J. Syst. Evol. Microbiol.">
        <title>The Global Catalogue of Microorganisms (GCM) 10K type strain sequencing project: providing services to taxonomists for standard genome sequencing and annotation.</title>
        <authorList>
            <consortium name="The Broad Institute Genomics Platform"/>
            <consortium name="The Broad Institute Genome Sequencing Center for Infectious Disease"/>
            <person name="Wu L."/>
            <person name="Ma J."/>
        </authorList>
    </citation>
    <scope>NUCLEOTIDE SEQUENCE [LARGE SCALE GENOMIC DNA]</scope>
    <source>
        <strain evidence="2">CGMCC 4.7397</strain>
    </source>
</reference>
<keyword evidence="2" id="KW-1185">Reference proteome</keyword>
<gene>
    <name evidence="1" type="ORF">ACFQH9_06980</name>
</gene>
<protein>
    <submittedName>
        <fullName evidence="1">Uncharacterized protein</fullName>
    </submittedName>
</protein>
<dbReference type="Proteomes" id="UP001596119">
    <property type="component" value="Unassembled WGS sequence"/>
</dbReference>
<evidence type="ECO:0000313" key="2">
    <source>
        <dbReference type="Proteomes" id="UP001596119"/>
    </source>
</evidence>
<organism evidence="1 2">
    <name type="scientific">Pseudonocardia lutea</name>
    <dbReference type="NCBI Taxonomy" id="2172015"/>
    <lineage>
        <taxon>Bacteria</taxon>
        <taxon>Bacillati</taxon>
        <taxon>Actinomycetota</taxon>
        <taxon>Actinomycetes</taxon>
        <taxon>Pseudonocardiales</taxon>
        <taxon>Pseudonocardiaceae</taxon>
        <taxon>Pseudonocardia</taxon>
    </lineage>
</organism>
<evidence type="ECO:0000313" key="1">
    <source>
        <dbReference type="EMBL" id="MFC5948014.1"/>
    </source>
</evidence>
<dbReference type="EMBL" id="JBHSQK010000011">
    <property type="protein sequence ID" value="MFC5948014.1"/>
    <property type="molecule type" value="Genomic_DNA"/>
</dbReference>
<name>A0ABW1I6L5_9PSEU</name>
<sequence>MGRLLSEIAFDEQHAIHDVKAAVDELAAPLLADPARNLDEVVEDDGTDRPEIATPDGTYYLDQRLTDHGDHEVCALLDKLRSGGGTPDHPGV</sequence>
<dbReference type="RefSeq" id="WP_379565072.1">
    <property type="nucleotide sequence ID" value="NZ_JBHSQK010000011.1"/>
</dbReference>
<comment type="caution">
    <text evidence="1">The sequence shown here is derived from an EMBL/GenBank/DDBJ whole genome shotgun (WGS) entry which is preliminary data.</text>
</comment>
<proteinExistence type="predicted"/>
<accession>A0ABW1I6L5</accession>